<dbReference type="InterPro" id="IPR050482">
    <property type="entry name" value="Sensor_HK_TwoCompSys"/>
</dbReference>
<comment type="catalytic activity">
    <reaction evidence="1">
        <text>ATP + protein L-histidine = ADP + protein N-phospho-L-histidine.</text>
        <dbReference type="EC" id="2.7.13.3"/>
    </reaction>
</comment>
<dbReference type="PANTHER" id="PTHR24421">
    <property type="entry name" value="NITRATE/NITRITE SENSOR PROTEIN NARX-RELATED"/>
    <property type="match status" value="1"/>
</dbReference>
<keyword evidence="6 12" id="KW-0418">Kinase</keyword>
<feature type="domain" description="Signal transduction histidine kinase subgroup 3 dimerisation and phosphoacceptor" evidence="11">
    <location>
        <begin position="193"/>
        <end position="256"/>
    </location>
</feature>
<evidence type="ECO:0000256" key="7">
    <source>
        <dbReference type="ARBA" id="ARBA00022840"/>
    </source>
</evidence>
<dbReference type="GO" id="GO:0016301">
    <property type="term" value="F:kinase activity"/>
    <property type="evidence" value="ECO:0007669"/>
    <property type="project" value="UniProtKB-KW"/>
</dbReference>
<dbReference type="InterPro" id="IPR036890">
    <property type="entry name" value="HATPase_C_sf"/>
</dbReference>
<dbReference type="InterPro" id="IPR003594">
    <property type="entry name" value="HATPase_dom"/>
</dbReference>
<keyword evidence="9" id="KW-0812">Transmembrane</keyword>
<dbReference type="CDD" id="cd16917">
    <property type="entry name" value="HATPase_UhpB-NarQ-NarX-like"/>
    <property type="match status" value="1"/>
</dbReference>
<feature type="transmembrane region" description="Helical" evidence="9">
    <location>
        <begin position="20"/>
        <end position="43"/>
    </location>
</feature>
<feature type="transmembrane region" description="Helical" evidence="9">
    <location>
        <begin position="111"/>
        <end position="132"/>
    </location>
</feature>
<evidence type="ECO:0000256" key="5">
    <source>
        <dbReference type="ARBA" id="ARBA00022741"/>
    </source>
</evidence>
<dbReference type="Pfam" id="PF02518">
    <property type="entry name" value="HATPase_c"/>
    <property type="match status" value="1"/>
</dbReference>
<feature type="transmembrane region" description="Helical" evidence="9">
    <location>
        <begin position="72"/>
        <end position="99"/>
    </location>
</feature>
<feature type="transmembrane region" description="Helical" evidence="9">
    <location>
        <begin position="144"/>
        <end position="161"/>
    </location>
</feature>
<keyword evidence="4" id="KW-0808">Transferase</keyword>
<protein>
    <recommendedName>
        <fullName evidence="2">histidine kinase</fullName>
        <ecNumber evidence="2">2.7.13.3</ecNumber>
    </recommendedName>
</protein>
<evidence type="ECO:0000259" key="11">
    <source>
        <dbReference type="Pfam" id="PF07730"/>
    </source>
</evidence>
<evidence type="ECO:0000256" key="9">
    <source>
        <dbReference type="SAM" id="Phobius"/>
    </source>
</evidence>
<sequence length="399" mass="41687">MTAHRVAGRPAGAAPASAPWVLYDALLATGVALILALLIFADVDDSHPDGWAYLWAVGLGALMFIRRSHPRLVVVLTVLGFIAYYAAGFTPIGVAAPVAAAVFSAAEASRLGAAIGGSALVVLVSVAYRLSAGQDPALVLGYDLTQNVLVLAAAVALGDGIRARREVQRQSAEIAALTAERYRREAEALIAAERLEMSRDLHDSIGHALAVISLHAEVAREAGSRGDATRALEVVRTTATETMSDLRRTVAGLRRGEPPPRHALGLDSLGAAVEPARAAGVEVRVATNVAGALPASVETTVLRVVQEAITNIVRHSSATTAQVRVDAADGAVRVLVADDGGAHADAPVAVRDREHRAPDTRGLGLVGMRERVESLGGVLRARRTASGFEVEASLPWEER</sequence>
<keyword evidence="8" id="KW-0902">Two-component regulatory system</keyword>
<dbReference type="Gene3D" id="3.30.565.10">
    <property type="entry name" value="Histidine kinase-like ATPase, C-terminal domain"/>
    <property type="match status" value="1"/>
</dbReference>
<dbReference type="Pfam" id="PF07730">
    <property type="entry name" value="HisKA_3"/>
    <property type="match status" value="1"/>
</dbReference>
<reference evidence="12 13" key="1">
    <citation type="submission" date="2022-07" db="EMBL/GenBank/DDBJ databases">
        <title>Novel species in genus cellulomonas.</title>
        <authorList>
            <person name="Ye L."/>
        </authorList>
    </citation>
    <scope>NUCLEOTIDE SEQUENCE [LARGE SCALE GENOMIC DNA]</scope>
    <source>
        <strain evidence="13">zg-Y338</strain>
    </source>
</reference>
<keyword evidence="13" id="KW-1185">Reference proteome</keyword>
<keyword evidence="9" id="KW-1133">Transmembrane helix</keyword>
<evidence type="ECO:0000256" key="2">
    <source>
        <dbReference type="ARBA" id="ARBA00012438"/>
    </source>
</evidence>
<evidence type="ECO:0000256" key="3">
    <source>
        <dbReference type="ARBA" id="ARBA00022553"/>
    </source>
</evidence>
<dbReference type="SUPFAM" id="SSF55874">
    <property type="entry name" value="ATPase domain of HSP90 chaperone/DNA topoisomerase II/histidine kinase"/>
    <property type="match status" value="1"/>
</dbReference>
<dbReference type="InterPro" id="IPR011712">
    <property type="entry name" value="Sig_transdc_His_kin_sub3_dim/P"/>
</dbReference>
<proteinExistence type="predicted"/>
<keyword evidence="3" id="KW-0597">Phosphoprotein</keyword>
<evidence type="ECO:0000259" key="10">
    <source>
        <dbReference type="Pfam" id="PF02518"/>
    </source>
</evidence>
<dbReference type="EMBL" id="CP101988">
    <property type="protein sequence ID" value="UUI76694.1"/>
    <property type="molecule type" value="Genomic_DNA"/>
</dbReference>
<organism evidence="12 13">
    <name type="scientific">Cellulomonas chengniuliangii</name>
    <dbReference type="NCBI Taxonomy" id="2968084"/>
    <lineage>
        <taxon>Bacteria</taxon>
        <taxon>Bacillati</taxon>
        <taxon>Actinomycetota</taxon>
        <taxon>Actinomycetes</taxon>
        <taxon>Micrococcales</taxon>
        <taxon>Cellulomonadaceae</taxon>
        <taxon>Cellulomonas</taxon>
    </lineage>
</organism>
<evidence type="ECO:0000256" key="1">
    <source>
        <dbReference type="ARBA" id="ARBA00000085"/>
    </source>
</evidence>
<evidence type="ECO:0000256" key="4">
    <source>
        <dbReference type="ARBA" id="ARBA00022679"/>
    </source>
</evidence>
<keyword evidence="7" id="KW-0067">ATP-binding</keyword>
<evidence type="ECO:0000313" key="12">
    <source>
        <dbReference type="EMBL" id="UUI76694.1"/>
    </source>
</evidence>
<evidence type="ECO:0000256" key="6">
    <source>
        <dbReference type="ARBA" id="ARBA00022777"/>
    </source>
</evidence>
<evidence type="ECO:0000313" key="13">
    <source>
        <dbReference type="Proteomes" id="UP001316189"/>
    </source>
</evidence>
<dbReference type="EC" id="2.7.13.3" evidence="2"/>
<feature type="transmembrane region" description="Helical" evidence="9">
    <location>
        <begin position="50"/>
        <end position="66"/>
    </location>
</feature>
<dbReference type="RefSeq" id="WP_227568983.1">
    <property type="nucleotide sequence ID" value="NZ_CP101988.1"/>
</dbReference>
<dbReference type="Proteomes" id="UP001316189">
    <property type="component" value="Chromosome"/>
</dbReference>
<gene>
    <name evidence="12" type="ORF">NP064_07385</name>
</gene>
<evidence type="ECO:0000256" key="8">
    <source>
        <dbReference type="ARBA" id="ARBA00023012"/>
    </source>
</evidence>
<feature type="domain" description="Histidine kinase/HSP90-like ATPase" evidence="10">
    <location>
        <begin position="298"/>
        <end position="396"/>
    </location>
</feature>
<name>A0ABY5L2U9_9CELL</name>
<accession>A0ABY5L2U9</accession>
<keyword evidence="9" id="KW-0472">Membrane</keyword>
<dbReference type="PANTHER" id="PTHR24421:SF10">
    <property type="entry name" value="NITRATE_NITRITE SENSOR PROTEIN NARQ"/>
    <property type="match status" value="1"/>
</dbReference>
<dbReference type="Gene3D" id="1.20.5.1930">
    <property type="match status" value="1"/>
</dbReference>
<keyword evidence="5" id="KW-0547">Nucleotide-binding</keyword>